<dbReference type="GO" id="GO:0004673">
    <property type="term" value="F:protein histidine kinase activity"/>
    <property type="evidence" value="ECO:0007669"/>
    <property type="project" value="UniProtKB-EC"/>
</dbReference>
<dbReference type="SUPFAM" id="SSF158472">
    <property type="entry name" value="HAMP domain-like"/>
    <property type="match status" value="1"/>
</dbReference>
<feature type="transmembrane region" description="Helical" evidence="9">
    <location>
        <begin position="293"/>
        <end position="312"/>
    </location>
</feature>
<proteinExistence type="predicted"/>
<evidence type="ECO:0000256" key="3">
    <source>
        <dbReference type="ARBA" id="ARBA00012438"/>
    </source>
</evidence>
<keyword evidence="4" id="KW-0597">Phosphoprotein</keyword>
<evidence type="ECO:0000313" key="11">
    <source>
        <dbReference type="EMBL" id="RXK16236.1"/>
    </source>
</evidence>
<protein>
    <recommendedName>
        <fullName evidence="3">histidine kinase</fullName>
        <ecNumber evidence="3">2.7.13.3</ecNumber>
    </recommendedName>
</protein>
<evidence type="ECO:0000256" key="1">
    <source>
        <dbReference type="ARBA" id="ARBA00000085"/>
    </source>
</evidence>
<evidence type="ECO:0000256" key="9">
    <source>
        <dbReference type="SAM" id="Phobius"/>
    </source>
</evidence>
<dbReference type="KEGG" id="amyt:AMYT_1096"/>
<dbReference type="SMART" id="SM00304">
    <property type="entry name" value="HAMP"/>
    <property type="match status" value="1"/>
</dbReference>
<dbReference type="Pfam" id="PF00672">
    <property type="entry name" value="HAMP"/>
    <property type="match status" value="1"/>
</dbReference>
<keyword evidence="5" id="KW-0808">Transferase</keyword>
<dbReference type="Gene3D" id="3.30.450.20">
    <property type="entry name" value="PAS domain"/>
    <property type="match status" value="1"/>
</dbReference>
<dbReference type="RefSeq" id="WP_114841545.1">
    <property type="nucleotide sequence ID" value="NZ_CP031219.1"/>
</dbReference>
<dbReference type="Gene3D" id="3.30.565.10">
    <property type="entry name" value="Histidine kinase-like ATPase, C-terminal domain"/>
    <property type="match status" value="1"/>
</dbReference>
<dbReference type="Proteomes" id="UP000290092">
    <property type="component" value="Unassembled WGS sequence"/>
</dbReference>
<evidence type="ECO:0000256" key="4">
    <source>
        <dbReference type="ARBA" id="ARBA00022553"/>
    </source>
</evidence>
<dbReference type="EC" id="2.7.13.3" evidence="3"/>
<dbReference type="AlphaFoldDB" id="A0AAX2AJA3"/>
<dbReference type="InterPro" id="IPR003660">
    <property type="entry name" value="HAMP_dom"/>
</dbReference>
<organism evidence="11 12">
    <name type="scientific">Malaciobacter mytili LMG 24559</name>
    <dbReference type="NCBI Taxonomy" id="1032238"/>
    <lineage>
        <taxon>Bacteria</taxon>
        <taxon>Pseudomonadati</taxon>
        <taxon>Campylobacterota</taxon>
        <taxon>Epsilonproteobacteria</taxon>
        <taxon>Campylobacterales</taxon>
        <taxon>Arcobacteraceae</taxon>
        <taxon>Malaciobacter</taxon>
    </lineage>
</organism>
<comment type="catalytic activity">
    <reaction evidence="1">
        <text>ATP + protein L-histidine = ADP + protein N-phospho-L-histidine.</text>
        <dbReference type="EC" id="2.7.13.3"/>
    </reaction>
</comment>
<evidence type="ECO:0000256" key="5">
    <source>
        <dbReference type="ARBA" id="ARBA00022679"/>
    </source>
</evidence>
<dbReference type="SUPFAM" id="SSF55874">
    <property type="entry name" value="ATPase domain of HSP90 chaperone/DNA topoisomerase II/histidine kinase"/>
    <property type="match status" value="1"/>
</dbReference>
<dbReference type="PANTHER" id="PTHR41523">
    <property type="entry name" value="TWO-COMPONENT SYSTEM SENSOR PROTEIN"/>
    <property type="match status" value="1"/>
</dbReference>
<keyword evidence="7" id="KW-0418">Kinase</keyword>
<keyword evidence="9" id="KW-0472">Membrane</keyword>
<accession>A0AAX2AJA3</accession>
<dbReference type="GO" id="GO:0016020">
    <property type="term" value="C:membrane"/>
    <property type="evidence" value="ECO:0007669"/>
    <property type="project" value="UniProtKB-SubCell"/>
</dbReference>
<dbReference type="Pfam" id="PF07568">
    <property type="entry name" value="HisKA_2"/>
    <property type="match status" value="1"/>
</dbReference>
<dbReference type="PANTHER" id="PTHR41523:SF8">
    <property type="entry name" value="ETHYLENE RESPONSE SENSOR PROTEIN"/>
    <property type="match status" value="1"/>
</dbReference>
<evidence type="ECO:0000256" key="8">
    <source>
        <dbReference type="ARBA" id="ARBA00022840"/>
    </source>
</evidence>
<sequence>MSKPKYISLELKVGSLLIIIALILAISFFLLIAPKIKQQQQKFIDSKIQQMINLTTQQAHMASKALINHIKNDYLMARKNIETTLKFLDYEILLNREINLNKIEKQINCKVSFLKEKLPLNQWFDTKTKIIVKDFFLYKNISYAIKTAENKLLVATCFKDSFKAKHMQFEEDIKNNIQKSFALTSDIHKGKIFLLNINKQWALKNERIDRLSSGKSDVFWISNMSNVKIPTTSNLRAKEILFATKPLKHILENKKAKTWVSLINEDKEDAFLLVVTAFEEDINRSALNSFFQVLFYAFISLLIAIILGYFLFRRVLKNINILSNTAKEVNKGNLSLRSKVKGEDDIGILGETFDSMLENIEKNFKTLDLEVEKRTKELIISLEEKEMLLKEIHHRVKNNLALTIGFIKLQQSKIKDESTKKVLSDIQERVFTMELLHRKLYESSNLNKIPMKEYISSLTFDIAKAYNISKDCIKLKLDEVDLNIQYAMPCGLILNELITNSFKYAYKKEFLLFISFKKLKNSYELIVLDNGEGFSKHIDIYKANSLGLKLITSIAKAQLKAKLTYDYEAGSKFTIVFSIH</sequence>
<evidence type="ECO:0000259" key="10">
    <source>
        <dbReference type="PROSITE" id="PS50885"/>
    </source>
</evidence>
<dbReference type="InterPro" id="IPR011495">
    <property type="entry name" value="Sig_transdc_His_kin_sub2_dim/P"/>
</dbReference>
<dbReference type="GO" id="GO:0005524">
    <property type="term" value="F:ATP binding"/>
    <property type="evidence" value="ECO:0007669"/>
    <property type="project" value="UniProtKB-KW"/>
</dbReference>
<gene>
    <name evidence="11" type="ORF">CP985_04450</name>
</gene>
<keyword evidence="8" id="KW-0067">ATP-binding</keyword>
<evidence type="ECO:0000313" key="12">
    <source>
        <dbReference type="Proteomes" id="UP000290092"/>
    </source>
</evidence>
<dbReference type="Gene3D" id="6.10.340.10">
    <property type="match status" value="1"/>
</dbReference>
<evidence type="ECO:0000256" key="2">
    <source>
        <dbReference type="ARBA" id="ARBA00004370"/>
    </source>
</evidence>
<evidence type="ECO:0000256" key="6">
    <source>
        <dbReference type="ARBA" id="ARBA00022741"/>
    </source>
</evidence>
<comment type="subcellular location">
    <subcellularLocation>
        <location evidence="2">Membrane</location>
    </subcellularLocation>
</comment>
<dbReference type="InterPro" id="IPR036890">
    <property type="entry name" value="HATPase_C_sf"/>
</dbReference>
<keyword evidence="6" id="KW-0547">Nucleotide-binding</keyword>
<keyword evidence="12" id="KW-1185">Reference proteome</keyword>
<evidence type="ECO:0000256" key="7">
    <source>
        <dbReference type="ARBA" id="ARBA00022777"/>
    </source>
</evidence>
<keyword evidence="9" id="KW-0812">Transmembrane</keyword>
<feature type="domain" description="HAMP" evidence="10">
    <location>
        <begin position="313"/>
        <end position="365"/>
    </location>
</feature>
<dbReference type="GO" id="GO:0007165">
    <property type="term" value="P:signal transduction"/>
    <property type="evidence" value="ECO:0007669"/>
    <property type="project" value="InterPro"/>
</dbReference>
<dbReference type="PROSITE" id="PS50885">
    <property type="entry name" value="HAMP"/>
    <property type="match status" value="1"/>
</dbReference>
<comment type="caution">
    <text evidence="11">The sequence shown here is derived from an EMBL/GenBank/DDBJ whole genome shotgun (WGS) entry which is preliminary data.</text>
</comment>
<dbReference type="CDD" id="cd06225">
    <property type="entry name" value="HAMP"/>
    <property type="match status" value="1"/>
</dbReference>
<keyword evidence="9" id="KW-1133">Transmembrane helix</keyword>
<reference evidence="11 12" key="1">
    <citation type="submission" date="2017-09" db="EMBL/GenBank/DDBJ databases">
        <title>Genomics of the genus Arcobacter.</title>
        <authorList>
            <person name="Perez-Cataluna A."/>
            <person name="Figueras M.J."/>
            <person name="Salas-Masso N."/>
        </authorList>
    </citation>
    <scope>NUCLEOTIDE SEQUENCE [LARGE SCALE GENOMIC DNA]</scope>
    <source>
        <strain evidence="11 12">CECT 7386</strain>
    </source>
</reference>
<name>A0AAX2AJA3_9BACT</name>
<feature type="transmembrane region" description="Helical" evidence="9">
    <location>
        <begin position="13"/>
        <end position="33"/>
    </location>
</feature>
<dbReference type="EMBL" id="NXID01000012">
    <property type="protein sequence ID" value="RXK16236.1"/>
    <property type="molecule type" value="Genomic_DNA"/>
</dbReference>